<keyword evidence="4" id="KW-0067">ATP-binding</keyword>
<dbReference type="Gene3D" id="3.30.470.20">
    <property type="entry name" value="ATP-grasp fold, B domain"/>
    <property type="match status" value="1"/>
</dbReference>
<gene>
    <name evidence="6" type="ordered locus">Dde_3042</name>
</gene>
<organism evidence="6 7">
    <name type="scientific">Oleidesulfovibrio alaskensis (strain ATCC BAA-1058 / DSM 17464 / G20)</name>
    <name type="common">Desulfovibrio alaskensis</name>
    <dbReference type="NCBI Taxonomy" id="207559"/>
    <lineage>
        <taxon>Bacteria</taxon>
        <taxon>Pseudomonadati</taxon>
        <taxon>Thermodesulfobacteriota</taxon>
        <taxon>Desulfovibrionia</taxon>
        <taxon>Desulfovibrionales</taxon>
        <taxon>Desulfovibrionaceae</taxon>
        <taxon>Oleidesulfovibrio</taxon>
    </lineage>
</organism>
<dbReference type="EMBL" id="CP000112">
    <property type="protein sequence ID" value="ABB39836.1"/>
    <property type="molecule type" value="Genomic_DNA"/>
</dbReference>
<evidence type="ECO:0000256" key="4">
    <source>
        <dbReference type="PROSITE-ProRule" id="PRU00409"/>
    </source>
</evidence>
<dbReference type="InterPro" id="IPR013815">
    <property type="entry name" value="ATP_grasp_subdomain_1"/>
</dbReference>
<evidence type="ECO:0000313" key="6">
    <source>
        <dbReference type="EMBL" id="ABB39836.1"/>
    </source>
</evidence>
<keyword evidence="2 6" id="KW-0436">Ligase</keyword>
<dbReference type="RefSeq" id="WP_011368807.1">
    <property type="nucleotide sequence ID" value="NC_007519.1"/>
</dbReference>
<dbReference type="InterPro" id="IPR016185">
    <property type="entry name" value="PreATP-grasp_dom_sf"/>
</dbReference>
<dbReference type="PROSITE" id="PS50975">
    <property type="entry name" value="ATP_GRASP"/>
    <property type="match status" value="1"/>
</dbReference>
<dbReference type="AlphaFoldDB" id="Q30WW0"/>
<dbReference type="InterPro" id="IPR011761">
    <property type="entry name" value="ATP-grasp"/>
</dbReference>
<dbReference type="HOGENOM" id="CLU_039268_2_1_7"/>
<feature type="domain" description="ATP-grasp" evidence="5">
    <location>
        <begin position="113"/>
        <end position="317"/>
    </location>
</feature>
<proteinExistence type="inferred from homology"/>
<dbReference type="SUPFAM" id="SSF52440">
    <property type="entry name" value="PreATP-grasp domain"/>
    <property type="match status" value="1"/>
</dbReference>
<dbReference type="Proteomes" id="UP000002710">
    <property type="component" value="Chromosome"/>
</dbReference>
<keyword evidence="7" id="KW-1185">Reference proteome</keyword>
<comment type="similarity">
    <text evidence="1">Belongs to the D-alanine--D-alanine ligase family.</text>
</comment>
<accession>Q30WW0</accession>
<dbReference type="InterPro" id="IPR011095">
    <property type="entry name" value="Dala_Dala_lig_C"/>
</dbReference>
<dbReference type="KEGG" id="dde:Dde_3042"/>
<dbReference type="EC" id="6.3.2.4" evidence="6"/>
<name>Q30WW0_OLEA2</name>
<dbReference type="Pfam" id="PF07478">
    <property type="entry name" value="Dala_Dala_lig_C"/>
    <property type="match status" value="1"/>
</dbReference>
<dbReference type="PANTHER" id="PTHR23132:SF23">
    <property type="entry name" value="D-ALANINE--D-ALANINE LIGASE B"/>
    <property type="match status" value="1"/>
</dbReference>
<keyword evidence="4" id="KW-0547">Nucleotide-binding</keyword>
<dbReference type="STRING" id="207559.Dde_3042"/>
<dbReference type="Gene3D" id="3.40.50.20">
    <property type="match status" value="1"/>
</dbReference>
<dbReference type="GO" id="GO:0005524">
    <property type="term" value="F:ATP binding"/>
    <property type="evidence" value="ECO:0007669"/>
    <property type="project" value="UniProtKB-UniRule"/>
</dbReference>
<dbReference type="Gene3D" id="3.30.1490.20">
    <property type="entry name" value="ATP-grasp fold, A domain"/>
    <property type="match status" value="1"/>
</dbReference>
<reference evidence="6 7" key="1">
    <citation type="journal article" date="2011" name="J. Bacteriol.">
        <title>Complete genome sequence and updated annotation of Desulfovibrio alaskensis G20.</title>
        <authorList>
            <person name="Hauser L.J."/>
            <person name="Land M.L."/>
            <person name="Brown S.D."/>
            <person name="Larimer F."/>
            <person name="Keller K.L."/>
            <person name="Rapp-Giles B.J."/>
            <person name="Price M.N."/>
            <person name="Lin M."/>
            <person name="Bruce D.C."/>
            <person name="Detter J.C."/>
            <person name="Tapia R."/>
            <person name="Han C.S."/>
            <person name="Goodwin L.A."/>
            <person name="Cheng J.F."/>
            <person name="Pitluck S."/>
            <person name="Copeland A."/>
            <person name="Lucas S."/>
            <person name="Nolan M."/>
            <person name="Lapidus A.L."/>
            <person name="Palumbo A.V."/>
            <person name="Wall J.D."/>
        </authorList>
    </citation>
    <scope>NUCLEOTIDE SEQUENCE [LARGE SCALE GENOMIC DNA]</scope>
    <source>
        <strain evidence="7">ATCC BAA 1058 / DSM 17464 / G20</strain>
    </source>
</reference>
<evidence type="ECO:0000256" key="3">
    <source>
        <dbReference type="ARBA" id="ARBA00023316"/>
    </source>
</evidence>
<dbReference type="GO" id="GO:0046872">
    <property type="term" value="F:metal ion binding"/>
    <property type="evidence" value="ECO:0007669"/>
    <property type="project" value="InterPro"/>
</dbReference>
<dbReference type="eggNOG" id="COG1181">
    <property type="taxonomic scope" value="Bacteria"/>
</dbReference>
<evidence type="ECO:0000313" key="7">
    <source>
        <dbReference type="Proteomes" id="UP000002710"/>
    </source>
</evidence>
<dbReference type="PANTHER" id="PTHR23132">
    <property type="entry name" value="D-ALANINE--D-ALANINE LIGASE"/>
    <property type="match status" value="1"/>
</dbReference>
<evidence type="ECO:0000259" key="5">
    <source>
        <dbReference type="PROSITE" id="PS50975"/>
    </source>
</evidence>
<dbReference type="GO" id="GO:0008716">
    <property type="term" value="F:D-alanine-D-alanine ligase activity"/>
    <property type="evidence" value="ECO:0007669"/>
    <property type="project" value="UniProtKB-EC"/>
</dbReference>
<sequence length="349" mass="37500">MLVGITYDLKEEYLARGYSEEEAAEFDSPATIEGIETALQALGYETQRIGALPALAAALLQGRRWDIVFNIAEGCHGFGRESQVPALLDYYSVPYVFSDPMTLGICLHKGMTKHIVRDNGIPTADFVVISDPAEAAAVSLPYPLFVKPVAEGTGIGVGAASKVQNPQELAAACARLIDRHRQPVLVETFLCGRELTVGITGTGAGARTLGALEVVFAPAAESDVYGYVNKAEYLERVQYHLADDADAQKARHVALAAWRALGCRDGGRVDLRFDARGVPNFIEVNPLAGLNPVNSDLPIMCYKAGLRYEQLIGQIMESAVERLKTDTGQRFVPAVTAAAYTGHTGTVAE</sequence>
<dbReference type="GO" id="GO:0071555">
    <property type="term" value="P:cell wall organization"/>
    <property type="evidence" value="ECO:0007669"/>
    <property type="project" value="UniProtKB-KW"/>
</dbReference>
<evidence type="ECO:0000256" key="1">
    <source>
        <dbReference type="ARBA" id="ARBA00010871"/>
    </source>
</evidence>
<protein>
    <submittedName>
        <fullName evidence="6">D-alanine--D-alanine ligase</fullName>
        <ecNumber evidence="6">6.3.2.4</ecNumber>
    </submittedName>
</protein>
<evidence type="ECO:0000256" key="2">
    <source>
        <dbReference type="ARBA" id="ARBA00022598"/>
    </source>
</evidence>
<keyword evidence="3" id="KW-0961">Cell wall biogenesis/degradation</keyword>
<dbReference type="SUPFAM" id="SSF56059">
    <property type="entry name" value="Glutathione synthetase ATP-binding domain-like"/>
    <property type="match status" value="1"/>
</dbReference>